<reference evidence="2" key="2">
    <citation type="submission" date="2023-07" db="EMBL/GenBank/DDBJ databases">
        <authorList>
            <person name="Shen H."/>
        </authorList>
    </citation>
    <scope>NUCLEOTIDE SEQUENCE</scope>
    <source>
        <strain evidence="2">TNR-22</strain>
    </source>
</reference>
<reference evidence="2" key="1">
    <citation type="journal article" date="2015" name="Int. J. Syst. Evol. Microbiol.">
        <title>Rhizobium alvei sp. nov., isolated from a freshwater river.</title>
        <authorList>
            <person name="Sheu S.Y."/>
            <person name="Huang H.W."/>
            <person name="Young C.C."/>
            <person name="Chen W.M."/>
        </authorList>
    </citation>
    <scope>NUCLEOTIDE SEQUENCE</scope>
    <source>
        <strain evidence="2">TNR-22</strain>
    </source>
</reference>
<dbReference type="Proteomes" id="UP001174932">
    <property type="component" value="Unassembled WGS sequence"/>
</dbReference>
<evidence type="ECO:0000313" key="3">
    <source>
        <dbReference type="Proteomes" id="UP001174932"/>
    </source>
</evidence>
<sequence>MGDNIFYISFFLLIAFVVGGAFYFSDAEMKRSAEMELECIKAGNQVISGNCVHGASK</sequence>
<gene>
    <name evidence="2" type="ORF">Q4481_23595</name>
</gene>
<accession>A0ABT8YTM5</accession>
<organism evidence="2 3">
    <name type="scientific">Rhizobium alvei</name>
    <dbReference type="NCBI Taxonomy" id="1132659"/>
    <lineage>
        <taxon>Bacteria</taxon>
        <taxon>Pseudomonadati</taxon>
        <taxon>Pseudomonadota</taxon>
        <taxon>Alphaproteobacteria</taxon>
        <taxon>Hyphomicrobiales</taxon>
        <taxon>Rhizobiaceae</taxon>
        <taxon>Rhizobium/Agrobacterium group</taxon>
        <taxon>Rhizobium</taxon>
    </lineage>
</organism>
<evidence type="ECO:0000256" key="1">
    <source>
        <dbReference type="SAM" id="Phobius"/>
    </source>
</evidence>
<proteinExistence type="predicted"/>
<keyword evidence="3" id="KW-1185">Reference proteome</keyword>
<name>A0ABT8YTM5_9HYPH</name>
<dbReference type="RefSeq" id="WP_304378881.1">
    <property type="nucleotide sequence ID" value="NZ_JAUOZU010000024.1"/>
</dbReference>
<keyword evidence="1" id="KW-0812">Transmembrane</keyword>
<feature type="transmembrane region" description="Helical" evidence="1">
    <location>
        <begin position="6"/>
        <end position="25"/>
    </location>
</feature>
<protein>
    <submittedName>
        <fullName evidence="2">Uncharacterized protein</fullName>
    </submittedName>
</protein>
<keyword evidence="1" id="KW-0472">Membrane</keyword>
<keyword evidence="1" id="KW-1133">Transmembrane helix</keyword>
<evidence type="ECO:0000313" key="2">
    <source>
        <dbReference type="EMBL" id="MDO6966951.1"/>
    </source>
</evidence>
<dbReference type="EMBL" id="JAUOZU010000024">
    <property type="protein sequence ID" value="MDO6966951.1"/>
    <property type="molecule type" value="Genomic_DNA"/>
</dbReference>
<comment type="caution">
    <text evidence="2">The sequence shown here is derived from an EMBL/GenBank/DDBJ whole genome shotgun (WGS) entry which is preliminary data.</text>
</comment>